<evidence type="ECO:0000313" key="2">
    <source>
        <dbReference type="Proteomes" id="UP000013111"/>
    </source>
</evidence>
<name>A0A831A454_ERWAM</name>
<dbReference type="EMBL" id="CAPB01000040">
    <property type="protein sequence ID" value="CCO95433.1"/>
    <property type="molecule type" value="Genomic_DNA"/>
</dbReference>
<gene>
    <name evidence="1" type="ORF">BN437_3533</name>
</gene>
<dbReference type="Gene3D" id="2.160.20.10">
    <property type="entry name" value="Single-stranded right-handed beta-helix, Pectin lyase-like"/>
    <property type="match status" value="1"/>
</dbReference>
<reference evidence="1 2" key="1">
    <citation type="submission" date="2012-11" db="EMBL/GenBank/DDBJ databases">
        <authorList>
            <person name="Linke B."/>
        </authorList>
    </citation>
    <scope>NUCLEOTIDE SEQUENCE [LARGE SCALE GENOMIC DNA]</scope>
    <source>
        <strain evidence="2">CFBP 1232</strain>
    </source>
</reference>
<proteinExistence type="predicted"/>
<evidence type="ECO:0008006" key="3">
    <source>
        <dbReference type="Google" id="ProtNLM"/>
    </source>
</evidence>
<dbReference type="GeneID" id="97604547"/>
<evidence type="ECO:0000313" key="1">
    <source>
        <dbReference type="EMBL" id="CCO95433.1"/>
    </source>
</evidence>
<reference evidence="1 2" key="2">
    <citation type="submission" date="2013-04" db="EMBL/GenBank/DDBJ databases">
        <title>Comparative genomics of 12 strains of Erwinia amylovora identifies a pan-genome with a large conserved core and provides insights into host specificity.</title>
        <authorList>
            <person name="Mann R.A."/>
            <person name="Smits T.H.M."/>
            <person name="Buehlmann A."/>
            <person name="Blom J."/>
            <person name="Goesmann A."/>
            <person name="Frey J.E."/>
            <person name="Plummer K.M."/>
            <person name="Beer S.V."/>
            <person name="Luck J."/>
            <person name="Duffy B."/>
            <person name="Rodoni B."/>
        </authorList>
    </citation>
    <scope>NUCLEOTIDE SEQUENCE [LARGE SCALE GENOMIC DNA]</scope>
    <source>
        <strain evidence="2">CFBP 1232</strain>
    </source>
</reference>
<dbReference type="AlphaFoldDB" id="A0A831A454"/>
<comment type="caution">
    <text evidence="1">The sequence shown here is derived from an EMBL/GenBank/DDBJ whole genome shotgun (WGS) entry which is preliminary data.</text>
</comment>
<dbReference type="Proteomes" id="UP000013111">
    <property type="component" value="Unassembled WGS sequence"/>
</dbReference>
<dbReference type="InterPro" id="IPR012334">
    <property type="entry name" value="Pectin_lyas_fold"/>
</dbReference>
<organism evidence="1 2">
    <name type="scientific">Erwinia amylovora NBRC 12687 = CFBP 1232</name>
    <dbReference type="NCBI Taxonomy" id="1219359"/>
    <lineage>
        <taxon>Bacteria</taxon>
        <taxon>Pseudomonadati</taxon>
        <taxon>Pseudomonadota</taxon>
        <taxon>Gammaproteobacteria</taxon>
        <taxon>Enterobacterales</taxon>
        <taxon>Erwiniaceae</taxon>
        <taxon>Erwinia</taxon>
    </lineage>
</organism>
<protein>
    <recommendedName>
        <fullName evidence="3">Amylovoran biosynthesis protein AmsF</fullName>
    </recommendedName>
</protein>
<dbReference type="RefSeq" id="WP_004160638.1">
    <property type="nucleotide sequence ID" value="NZ_BAYW01000001.1"/>
</dbReference>
<sequence length="582" mass="64017">MIELNSFAELRMTVPSKSGEVVFLKSYYDNEPSPRGGGHFIGLPATTDLKDDNGTIALGEGFYWKRAVTDPQELNVLHFGAKGDGKTDDTGAFTSMLSWVQNYNQNIKSLPVRFPCGRFLIRPLDFSGAEIPFFGLEGVGIPLGSLPSTTIVSDQSSNTVFKINARRMTIKGLTWDGQASADTNNNVGTITAEMCSNVQPFLENICQGGQLVNISHFRGQYSGGTIFKLQDTFDSKFEQFYTLKTFSRVLDVGWSNRPEGAWDHSTAIELCNANFQSGYGDATLYMPRVTQGIIRNVWIEHTRNPGNLSDGGWTIDTLNIEDCHKPFILSNSRILMRQINLQSGSTLDLAKTSGRWLSDYEYGHRRDENYGTSLTGSLKVGYFSGYKLENNTDKDNWYRLGRLYFAKSNQLWEIELISKADSTAPSDSATSPVNLPGAGKTWINLQKLDSVSADCFHRGQPAILEMRYSREGTSRTSVWVKLKAKSGATMFNLTTTGPTRFESGVCSLFDADMSLVSDESQIGSLKPVARFGIHNGVAGIGANEKGLVTLATATGIPADKTTPTGFVLLNINGAERKVAYYD</sequence>
<dbReference type="SUPFAM" id="SSF51126">
    <property type="entry name" value="Pectin lyase-like"/>
    <property type="match status" value="1"/>
</dbReference>
<accession>A0A831A454</accession>
<dbReference type="InterPro" id="IPR011050">
    <property type="entry name" value="Pectin_lyase_fold/virulence"/>
</dbReference>